<sequence length="547" mass="62232">MLKLLIVDDEVHFVKAVKKMVDWSKLGVSNVYIAYNVSTAEKIFQTHDIHVLLCDIEMPQGSGLELLEWLQRSELRTVPILMTCHADFQYAKEAVRLGCSHYLLKPLSKEELENAILKAADTAIRERELADALLYRQWWSRQQAIHHERFWTDLLNETIPARSEAVIREAAARQISHFPEAAVLPVLLVVRGWHQEFPTKDRKLLEYALKNAGEELIGGMRTGSVIVPVGKESWLLIMPVSQEKKEGVGESSLGMMCGQFVEFCKKHLYCEVACYEAEPIQAHEISSLLVRLLELDRNNVNGQNYVSLADYSQSAIVQLAMPDMSGWAAMLRQGIKERLLEETILFIRGLRLQSGIDSRYLLAFKADFLQMAHAVLQQQGVQAHLMFCDASSLRLAEKAIRSLADLERWLTHVVIQAANYTHVSLVRNVIDRATRYMLSNLDQHLSRESVANHVYLNPDYLTRLFKRELGCTIPEYMLRERMKLAKQLLAHSDLAVSAVSMAVGYSNFSHFAKLFKQHTSLTPIEFRQSGRKGDIDKVEIASGKSRS</sequence>
<dbReference type="RefSeq" id="WP_221226666.1">
    <property type="nucleotide sequence ID" value="NZ_JACHXC010000004.1"/>
</dbReference>
<dbReference type="AlphaFoldDB" id="A0A3G9J1G1"/>
<dbReference type="CDD" id="cd17536">
    <property type="entry name" value="REC_YesN-like"/>
    <property type="match status" value="1"/>
</dbReference>
<organism evidence="7 8">
    <name type="scientific">Paenibacillus baekrokdamisoli</name>
    <dbReference type="NCBI Taxonomy" id="1712516"/>
    <lineage>
        <taxon>Bacteria</taxon>
        <taxon>Bacillati</taxon>
        <taxon>Bacillota</taxon>
        <taxon>Bacilli</taxon>
        <taxon>Bacillales</taxon>
        <taxon>Paenibacillaceae</taxon>
        <taxon>Paenibacillus</taxon>
    </lineage>
</organism>
<dbReference type="Pfam" id="PF00072">
    <property type="entry name" value="Response_reg"/>
    <property type="match status" value="1"/>
</dbReference>
<keyword evidence="1" id="KW-0805">Transcription regulation</keyword>
<proteinExistence type="predicted"/>
<dbReference type="SUPFAM" id="SSF46689">
    <property type="entry name" value="Homeodomain-like"/>
    <property type="match status" value="2"/>
</dbReference>
<feature type="domain" description="HTH araC/xylS-type" evidence="5">
    <location>
        <begin position="431"/>
        <end position="529"/>
    </location>
</feature>
<evidence type="ECO:0008006" key="9">
    <source>
        <dbReference type="Google" id="ProtNLM"/>
    </source>
</evidence>
<dbReference type="Gene3D" id="3.40.50.2300">
    <property type="match status" value="1"/>
</dbReference>
<dbReference type="KEGG" id="pbk:Back11_63650"/>
<dbReference type="PANTHER" id="PTHR43280">
    <property type="entry name" value="ARAC-FAMILY TRANSCRIPTIONAL REGULATOR"/>
    <property type="match status" value="1"/>
</dbReference>
<keyword evidence="2" id="KW-0238">DNA-binding</keyword>
<evidence type="ECO:0000256" key="2">
    <source>
        <dbReference type="ARBA" id="ARBA00023125"/>
    </source>
</evidence>
<protein>
    <recommendedName>
        <fullName evidence="9">DNA-binding response regulator</fullName>
    </recommendedName>
</protein>
<evidence type="ECO:0000256" key="1">
    <source>
        <dbReference type="ARBA" id="ARBA00023015"/>
    </source>
</evidence>
<name>A0A3G9J1G1_9BACL</name>
<dbReference type="GO" id="GO:0000160">
    <property type="term" value="P:phosphorelay signal transduction system"/>
    <property type="evidence" value="ECO:0007669"/>
    <property type="project" value="InterPro"/>
</dbReference>
<reference evidence="7 8" key="1">
    <citation type="submission" date="2018-11" db="EMBL/GenBank/DDBJ databases">
        <title>Complete genome sequence of Paenibacillus baekrokdamisoli strain KCTC 33723.</title>
        <authorList>
            <person name="Kang S.W."/>
            <person name="Lee K.C."/>
            <person name="Kim K.K."/>
            <person name="Kim J.S."/>
            <person name="Kim D.S."/>
            <person name="Ko S.H."/>
            <person name="Yang S.H."/>
            <person name="Lee J.S."/>
        </authorList>
    </citation>
    <scope>NUCLEOTIDE SEQUENCE [LARGE SCALE GENOMIC DNA]</scope>
    <source>
        <strain evidence="7 8">KCTC 33723</strain>
    </source>
</reference>
<dbReference type="Proteomes" id="UP000275368">
    <property type="component" value="Chromosome"/>
</dbReference>
<evidence type="ECO:0000313" key="8">
    <source>
        <dbReference type="Proteomes" id="UP000275368"/>
    </source>
</evidence>
<dbReference type="Gene3D" id="1.10.10.60">
    <property type="entry name" value="Homeodomain-like"/>
    <property type="match status" value="2"/>
</dbReference>
<accession>A0A3G9J1G1</accession>
<dbReference type="SMART" id="SM00342">
    <property type="entry name" value="HTH_ARAC"/>
    <property type="match status" value="1"/>
</dbReference>
<dbReference type="InterPro" id="IPR018060">
    <property type="entry name" value="HTH_AraC"/>
</dbReference>
<evidence type="ECO:0000259" key="5">
    <source>
        <dbReference type="PROSITE" id="PS01124"/>
    </source>
</evidence>
<keyword evidence="8" id="KW-1185">Reference proteome</keyword>
<dbReference type="Pfam" id="PF12833">
    <property type="entry name" value="HTH_18"/>
    <property type="match status" value="1"/>
</dbReference>
<keyword evidence="4" id="KW-0597">Phosphoprotein</keyword>
<dbReference type="InterPro" id="IPR018062">
    <property type="entry name" value="HTH_AraC-typ_CS"/>
</dbReference>
<keyword evidence="3" id="KW-0804">Transcription</keyword>
<dbReference type="SMART" id="SM00448">
    <property type="entry name" value="REC"/>
    <property type="match status" value="1"/>
</dbReference>
<dbReference type="SUPFAM" id="SSF52172">
    <property type="entry name" value="CheY-like"/>
    <property type="match status" value="1"/>
</dbReference>
<evidence type="ECO:0000256" key="3">
    <source>
        <dbReference type="ARBA" id="ARBA00023163"/>
    </source>
</evidence>
<gene>
    <name evidence="7" type="ORF">Back11_63650</name>
</gene>
<dbReference type="InterPro" id="IPR011006">
    <property type="entry name" value="CheY-like_superfamily"/>
</dbReference>
<dbReference type="InterPro" id="IPR001789">
    <property type="entry name" value="Sig_transdc_resp-reg_receiver"/>
</dbReference>
<dbReference type="InterPro" id="IPR009057">
    <property type="entry name" value="Homeodomain-like_sf"/>
</dbReference>
<evidence type="ECO:0000259" key="6">
    <source>
        <dbReference type="PROSITE" id="PS50110"/>
    </source>
</evidence>
<evidence type="ECO:0000256" key="4">
    <source>
        <dbReference type="PROSITE-ProRule" id="PRU00169"/>
    </source>
</evidence>
<dbReference type="PANTHER" id="PTHR43280:SF10">
    <property type="entry name" value="REGULATORY PROTEIN POCR"/>
    <property type="match status" value="1"/>
</dbReference>
<feature type="modified residue" description="4-aspartylphosphate" evidence="4">
    <location>
        <position position="55"/>
    </location>
</feature>
<evidence type="ECO:0000313" key="7">
    <source>
        <dbReference type="EMBL" id="BBH25020.1"/>
    </source>
</evidence>
<dbReference type="EMBL" id="AP019308">
    <property type="protein sequence ID" value="BBH25020.1"/>
    <property type="molecule type" value="Genomic_DNA"/>
</dbReference>
<dbReference type="GO" id="GO:0043565">
    <property type="term" value="F:sequence-specific DNA binding"/>
    <property type="evidence" value="ECO:0007669"/>
    <property type="project" value="InterPro"/>
</dbReference>
<dbReference type="PROSITE" id="PS01124">
    <property type="entry name" value="HTH_ARAC_FAMILY_2"/>
    <property type="match status" value="1"/>
</dbReference>
<feature type="domain" description="Response regulatory" evidence="6">
    <location>
        <begin position="3"/>
        <end position="120"/>
    </location>
</feature>
<dbReference type="PROSITE" id="PS00041">
    <property type="entry name" value="HTH_ARAC_FAMILY_1"/>
    <property type="match status" value="1"/>
</dbReference>
<dbReference type="GO" id="GO:0003700">
    <property type="term" value="F:DNA-binding transcription factor activity"/>
    <property type="evidence" value="ECO:0007669"/>
    <property type="project" value="InterPro"/>
</dbReference>
<dbReference type="PROSITE" id="PS50110">
    <property type="entry name" value="RESPONSE_REGULATORY"/>
    <property type="match status" value="1"/>
</dbReference>